<keyword evidence="9" id="KW-0406">Ion transport</keyword>
<evidence type="ECO:0000256" key="4">
    <source>
        <dbReference type="ARBA" id="ARBA00022452"/>
    </source>
</evidence>
<dbReference type="InterPro" id="IPR039426">
    <property type="entry name" value="TonB-dep_rcpt-like"/>
</dbReference>
<dbReference type="GO" id="GO:0009279">
    <property type="term" value="C:cell outer membrane"/>
    <property type="evidence" value="ECO:0007669"/>
    <property type="project" value="UniProtKB-SubCell"/>
</dbReference>
<dbReference type="InterPro" id="IPR010105">
    <property type="entry name" value="TonB_sidphr_rcpt"/>
</dbReference>
<dbReference type="InterPro" id="IPR036942">
    <property type="entry name" value="Beta-barrel_TonB_sf"/>
</dbReference>
<proteinExistence type="inferred from homology"/>
<evidence type="ECO:0000256" key="16">
    <source>
        <dbReference type="SAM" id="SignalP"/>
    </source>
</evidence>
<organism evidence="18 19">
    <name type="scientific">Achromobacter kerstersii</name>
    <dbReference type="NCBI Taxonomy" id="1353890"/>
    <lineage>
        <taxon>Bacteria</taxon>
        <taxon>Pseudomonadati</taxon>
        <taxon>Pseudomonadota</taxon>
        <taxon>Betaproteobacteria</taxon>
        <taxon>Burkholderiales</taxon>
        <taxon>Alcaligenaceae</taxon>
        <taxon>Achromobacter</taxon>
    </lineage>
</organism>
<dbReference type="AlphaFoldDB" id="A0A6S6ZYN5"/>
<dbReference type="FunFam" id="2.40.170.20:FF:000005">
    <property type="entry name" value="TonB-dependent siderophore receptor"/>
    <property type="match status" value="1"/>
</dbReference>
<comment type="similarity">
    <text evidence="2 14 15">Belongs to the TonB-dependent receptor family.</text>
</comment>
<dbReference type="NCBIfam" id="TIGR01783">
    <property type="entry name" value="TonB-siderophor"/>
    <property type="match status" value="1"/>
</dbReference>
<dbReference type="SMART" id="SM00965">
    <property type="entry name" value="STN"/>
    <property type="match status" value="1"/>
</dbReference>
<evidence type="ECO:0000256" key="11">
    <source>
        <dbReference type="ARBA" id="ARBA00023136"/>
    </source>
</evidence>
<evidence type="ECO:0000256" key="2">
    <source>
        <dbReference type="ARBA" id="ARBA00009810"/>
    </source>
</evidence>
<dbReference type="CDD" id="cd01347">
    <property type="entry name" value="ligand_gated_channel"/>
    <property type="match status" value="1"/>
</dbReference>
<keyword evidence="12 18" id="KW-0675">Receptor</keyword>
<dbReference type="Pfam" id="PF07715">
    <property type="entry name" value="Plug"/>
    <property type="match status" value="1"/>
</dbReference>
<dbReference type="GO" id="GO:0015344">
    <property type="term" value="F:siderophore uptake transmembrane transporter activity"/>
    <property type="evidence" value="ECO:0007669"/>
    <property type="project" value="TreeGrafter"/>
</dbReference>
<feature type="chain" id="PRO_5028883925" evidence="16">
    <location>
        <begin position="26"/>
        <end position="801"/>
    </location>
</feature>
<evidence type="ECO:0000313" key="19">
    <source>
        <dbReference type="Proteomes" id="UP000494269"/>
    </source>
</evidence>
<keyword evidence="8" id="KW-0408">Iron</keyword>
<dbReference type="GO" id="GO:0038023">
    <property type="term" value="F:signaling receptor activity"/>
    <property type="evidence" value="ECO:0007669"/>
    <property type="project" value="InterPro"/>
</dbReference>
<dbReference type="Gene3D" id="2.170.130.10">
    <property type="entry name" value="TonB-dependent receptor, plug domain"/>
    <property type="match status" value="1"/>
</dbReference>
<keyword evidence="19" id="KW-1185">Reference proteome</keyword>
<sequence length="801" mass="85504">MFHRHPLRPLTAALFIALAAPYAQAQSQSQSQTPPPASARATLHFDLPAAALGDTLTRIARQSGRAVSVDPALVAGRTAPAIAGDYTAEDAARRALAGSGLELAVTANGTLSARRAPDSTTMLEPVRVTGSIESPTGHVDGYVAQRALSGTKTDTPLIETPQSVSVVTSDQIRVIKAGSVADALGYTPGVSSQSPAFSRMVDDLMLRGFNVAAGNSGQLRDGLKLQSSVYDGGQEPYGLERVEVLRGASSVLYGQLSPGGVVNSVSKRPSADTLRELNLDVGSYGRRQVSGDFTGALSEDGAWTYRLTGLARNADNWVDHVPDDRTYLAPALTWQPSAATSLTLLASYQRIRTRFAAPMPAANTLNGQIPRDLFIGEPDFDRYDTDTYTIGYAFEHAFNDRVKLRQSARYFTADGNWDYLSFGALQANGQTLRRGVVSRNEHSYGVATDTSLELKLDGGPLQHTVLAGLDYYRSGYDSHRHSGTVAALADIYHPVYGAVPVLNTAADYGINTRSDSLGLYLQDQIKIQDKWVLVLGGRQDWADTDQTNYANGAKTRLRDTATTGRVGVVYLADNGLAPYVSASQSFAPTIGVDRAGNAFKPTKGTQYELGLRYEPPGGNMLYSAAVYDLTQTNALTSDPADATYSVQSGRARSRGLELEAKARLGAMNLTASYAYTDARTTRSTVPSLVDQRIALVPLHSASVWADYNLTAAGVAGLTVGAGVRYASSTNLPGYPANVPGQFLVDAMAAYDFGALDPTLSGLSLTVNARNLFNRGYLACAGATGCRYGDPRTLYATLSYRW</sequence>
<dbReference type="PANTHER" id="PTHR32552:SF68">
    <property type="entry name" value="FERRICHROME OUTER MEMBRANE TRANSPORTER_PHAGE RECEPTOR"/>
    <property type="match status" value="1"/>
</dbReference>
<evidence type="ECO:0000256" key="5">
    <source>
        <dbReference type="ARBA" id="ARBA00022496"/>
    </source>
</evidence>
<keyword evidence="13 14" id="KW-0998">Cell outer membrane</keyword>
<dbReference type="InterPro" id="IPR037066">
    <property type="entry name" value="Plug_dom_sf"/>
</dbReference>
<dbReference type="Gene3D" id="2.40.170.20">
    <property type="entry name" value="TonB-dependent receptor, beta-barrel domain"/>
    <property type="match status" value="1"/>
</dbReference>
<evidence type="ECO:0000256" key="12">
    <source>
        <dbReference type="ARBA" id="ARBA00023170"/>
    </source>
</evidence>
<keyword evidence="7 16" id="KW-0732">Signal</keyword>
<evidence type="ECO:0000256" key="1">
    <source>
        <dbReference type="ARBA" id="ARBA00004571"/>
    </source>
</evidence>
<evidence type="ECO:0000256" key="15">
    <source>
        <dbReference type="RuleBase" id="RU003357"/>
    </source>
</evidence>
<dbReference type="FunFam" id="2.170.130.10:FF:000001">
    <property type="entry name" value="Catecholate siderophore TonB-dependent receptor"/>
    <property type="match status" value="1"/>
</dbReference>
<dbReference type="InterPro" id="IPR012910">
    <property type="entry name" value="Plug_dom"/>
</dbReference>
<reference evidence="18 19" key="1">
    <citation type="submission" date="2020-04" db="EMBL/GenBank/DDBJ databases">
        <authorList>
            <person name="De Canck E."/>
        </authorList>
    </citation>
    <scope>NUCLEOTIDE SEQUENCE [LARGE SCALE GENOMIC DNA]</scope>
    <source>
        <strain evidence="18 19">LMG 3441</strain>
    </source>
</reference>
<name>A0A6S6ZYN5_9BURK</name>
<dbReference type="Pfam" id="PF00593">
    <property type="entry name" value="TonB_dep_Rec_b-barrel"/>
    <property type="match status" value="1"/>
</dbReference>
<evidence type="ECO:0000256" key="7">
    <source>
        <dbReference type="ARBA" id="ARBA00022729"/>
    </source>
</evidence>
<dbReference type="RefSeq" id="WP_175169980.1">
    <property type="nucleotide sequence ID" value="NZ_CADIJQ010000003.1"/>
</dbReference>
<dbReference type="InterPro" id="IPR011662">
    <property type="entry name" value="Secretin/TonB_short_N"/>
</dbReference>
<evidence type="ECO:0000256" key="3">
    <source>
        <dbReference type="ARBA" id="ARBA00022448"/>
    </source>
</evidence>
<evidence type="ECO:0000313" key="18">
    <source>
        <dbReference type="EMBL" id="CAB3703790.1"/>
    </source>
</evidence>
<dbReference type="Proteomes" id="UP000494269">
    <property type="component" value="Unassembled WGS sequence"/>
</dbReference>
<evidence type="ECO:0000256" key="9">
    <source>
        <dbReference type="ARBA" id="ARBA00023065"/>
    </source>
</evidence>
<dbReference type="SUPFAM" id="SSF56935">
    <property type="entry name" value="Porins"/>
    <property type="match status" value="1"/>
</dbReference>
<evidence type="ECO:0000256" key="6">
    <source>
        <dbReference type="ARBA" id="ARBA00022692"/>
    </source>
</evidence>
<dbReference type="EMBL" id="CADIJQ010000003">
    <property type="protein sequence ID" value="CAB3703790.1"/>
    <property type="molecule type" value="Genomic_DNA"/>
</dbReference>
<dbReference type="Gene3D" id="3.55.50.30">
    <property type="match status" value="1"/>
</dbReference>
<keyword evidence="4 14" id="KW-1134">Transmembrane beta strand</keyword>
<dbReference type="PROSITE" id="PS52016">
    <property type="entry name" value="TONB_DEPENDENT_REC_3"/>
    <property type="match status" value="1"/>
</dbReference>
<evidence type="ECO:0000259" key="17">
    <source>
        <dbReference type="SMART" id="SM00965"/>
    </source>
</evidence>
<keyword evidence="10 15" id="KW-0798">TonB box</keyword>
<keyword evidence="11 14" id="KW-0472">Membrane</keyword>
<keyword evidence="6 14" id="KW-0812">Transmembrane</keyword>
<feature type="signal peptide" evidence="16">
    <location>
        <begin position="1"/>
        <end position="25"/>
    </location>
</feature>
<evidence type="ECO:0000256" key="14">
    <source>
        <dbReference type="PROSITE-ProRule" id="PRU01360"/>
    </source>
</evidence>
<dbReference type="PANTHER" id="PTHR32552">
    <property type="entry name" value="FERRICHROME IRON RECEPTOR-RELATED"/>
    <property type="match status" value="1"/>
</dbReference>
<feature type="domain" description="Secretin/TonB short N-terminal" evidence="17">
    <location>
        <begin position="65"/>
        <end position="116"/>
    </location>
</feature>
<evidence type="ECO:0000256" key="10">
    <source>
        <dbReference type="ARBA" id="ARBA00023077"/>
    </source>
</evidence>
<evidence type="ECO:0000256" key="8">
    <source>
        <dbReference type="ARBA" id="ARBA00023004"/>
    </source>
</evidence>
<protein>
    <submittedName>
        <fullName evidence="18">Ferrichrome outer membrane transporter/phage receptor</fullName>
    </submittedName>
</protein>
<accession>A0A6S6ZYN5</accession>
<dbReference type="InterPro" id="IPR000531">
    <property type="entry name" value="Beta-barrel_TonB"/>
</dbReference>
<keyword evidence="3 14" id="KW-0813">Transport</keyword>
<comment type="subcellular location">
    <subcellularLocation>
        <location evidence="1 14">Cell outer membrane</location>
        <topology evidence="1 14">Multi-pass membrane protein</topology>
    </subcellularLocation>
</comment>
<keyword evidence="5" id="KW-0410">Iron transport</keyword>
<evidence type="ECO:0000256" key="13">
    <source>
        <dbReference type="ARBA" id="ARBA00023237"/>
    </source>
</evidence>
<dbReference type="GO" id="GO:0015891">
    <property type="term" value="P:siderophore transport"/>
    <property type="evidence" value="ECO:0007669"/>
    <property type="project" value="InterPro"/>
</dbReference>
<gene>
    <name evidence="18" type="primary">fhuA_3</name>
    <name evidence="18" type="ORF">LMG3441_02716</name>
</gene>